<dbReference type="NCBIfam" id="NF004363">
    <property type="entry name" value="PRK05738.2-4"/>
    <property type="match status" value="1"/>
</dbReference>
<evidence type="ECO:0000256" key="7">
    <source>
        <dbReference type="RuleBase" id="RU003934"/>
    </source>
</evidence>
<dbReference type="OrthoDB" id="9793353at2"/>
<dbReference type="SUPFAM" id="SSF54189">
    <property type="entry name" value="Ribosomal proteins S24e, L23 and L15e"/>
    <property type="match status" value="1"/>
</dbReference>
<dbReference type="HAMAP" id="MF_01369_B">
    <property type="entry name" value="Ribosomal_uL23_B"/>
    <property type="match status" value="1"/>
</dbReference>
<evidence type="ECO:0000256" key="2">
    <source>
        <dbReference type="ARBA" id="ARBA00022730"/>
    </source>
</evidence>
<reference evidence="8 9" key="1">
    <citation type="submission" date="2015-01" db="EMBL/GenBank/DDBJ databases">
        <title>Genome Sequence of Magnetospirillum magnetotacticum Strain MS-1.</title>
        <authorList>
            <person name="Marinov G.K."/>
            <person name="Smalley M.D."/>
            <person name="DeSalvo G."/>
        </authorList>
    </citation>
    <scope>NUCLEOTIDE SEQUENCE [LARGE SCALE GENOMIC DNA]</scope>
    <source>
        <strain evidence="8 9">MS-1</strain>
    </source>
</reference>
<dbReference type="Gene3D" id="3.30.70.330">
    <property type="match status" value="1"/>
</dbReference>
<dbReference type="NCBIfam" id="NF004359">
    <property type="entry name" value="PRK05738.1-3"/>
    <property type="match status" value="1"/>
</dbReference>
<accession>A0A0C2V4L9</accession>
<dbReference type="RefSeq" id="WP_009868564.1">
    <property type="nucleotide sequence ID" value="NZ_JXSL01000020.1"/>
</dbReference>
<comment type="similarity">
    <text evidence="1 6 7">Belongs to the universal ribosomal protein uL23 family.</text>
</comment>
<keyword evidence="4 6" id="KW-0689">Ribosomal protein</keyword>
<evidence type="ECO:0000256" key="1">
    <source>
        <dbReference type="ARBA" id="ARBA00006700"/>
    </source>
</evidence>
<dbReference type="InterPro" id="IPR001014">
    <property type="entry name" value="Ribosomal_uL23_CS"/>
</dbReference>
<dbReference type="PROSITE" id="PS00050">
    <property type="entry name" value="RIBOSOMAL_L23"/>
    <property type="match status" value="1"/>
</dbReference>
<comment type="subunit">
    <text evidence="6">Part of the 50S ribosomal subunit. Contacts protein L29, and trigger factor when it is bound to the ribosome.</text>
</comment>
<dbReference type="GO" id="GO:0003735">
    <property type="term" value="F:structural constituent of ribosome"/>
    <property type="evidence" value="ECO:0007669"/>
    <property type="project" value="InterPro"/>
</dbReference>
<evidence type="ECO:0000313" key="9">
    <source>
        <dbReference type="Proteomes" id="UP000031971"/>
    </source>
</evidence>
<dbReference type="GO" id="GO:0005840">
    <property type="term" value="C:ribosome"/>
    <property type="evidence" value="ECO:0007669"/>
    <property type="project" value="UniProtKB-KW"/>
</dbReference>
<dbReference type="PANTHER" id="PTHR11620">
    <property type="entry name" value="60S RIBOSOMAL PROTEIN L23A"/>
    <property type="match status" value="1"/>
</dbReference>
<evidence type="ECO:0000256" key="5">
    <source>
        <dbReference type="ARBA" id="ARBA00023274"/>
    </source>
</evidence>
<keyword evidence="9" id="KW-1185">Reference proteome</keyword>
<dbReference type="InterPro" id="IPR012678">
    <property type="entry name" value="Ribosomal_uL23/eL15/eS24_sf"/>
</dbReference>
<comment type="function">
    <text evidence="6">One of the early assembly proteins it binds 23S rRNA. One of the proteins that surrounds the polypeptide exit tunnel on the outside of the ribosome. Forms the main docking site for trigger factor binding to the ribosome.</text>
</comment>
<dbReference type="FunFam" id="3.30.70.330:FF:000001">
    <property type="entry name" value="50S ribosomal protein L23"/>
    <property type="match status" value="1"/>
</dbReference>
<dbReference type="GO" id="GO:0006412">
    <property type="term" value="P:translation"/>
    <property type="evidence" value="ECO:0007669"/>
    <property type="project" value="UniProtKB-UniRule"/>
</dbReference>
<dbReference type="GO" id="GO:0019843">
    <property type="term" value="F:rRNA binding"/>
    <property type="evidence" value="ECO:0007669"/>
    <property type="project" value="UniProtKB-UniRule"/>
</dbReference>
<dbReference type="Pfam" id="PF00276">
    <property type="entry name" value="Ribosomal_L23"/>
    <property type="match status" value="1"/>
</dbReference>
<keyword evidence="3 6" id="KW-0694">RNA-binding</keyword>
<dbReference type="EMBL" id="JXSL01000020">
    <property type="protein sequence ID" value="KIM00032.1"/>
    <property type="molecule type" value="Genomic_DNA"/>
</dbReference>
<dbReference type="AlphaFoldDB" id="A0A0C2V4L9"/>
<dbReference type="GO" id="GO:1990904">
    <property type="term" value="C:ribonucleoprotein complex"/>
    <property type="evidence" value="ECO:0007669"/>
    <property type="project" value="UniProtKB-KW"/>
</dbReference>
<sequence>MSKLVISKERMYDVVRAPVITEKATMGSEFRQVTFKVPLDATKPEIKAAVEGIFGVKVTAVNTLIAKGKVKRFRGRPGVRSDVKKAIVTLAEGHSIDVTTGV</sequence>
<keyword evidence="2 6" id="KW-0699">rRNA-binding</keyword>
<dbReference type="NCBIfam" id="NF004360">
    <property type="entry name" value="PRK05738.1-5"/>
    <property type="match status" value="1"/>
</dbReference>
<evidence type="ECO:0000256" key="6">
    <source>
        <dbReference type="HAMAP-Rule" id="MF_01369"/>
    </source>
</evidence>
<keyword evidence="5 6" id="KW-0687">Ribonucleoprotein</keyword>
<organism evidence="8 9">
    <name type="scientific">Paramagnetospirillum magnetotacticum MS-1</name>
    <dbReference type="NCBI Taxonomy" id="272627"/>
    <lineage>
        <taxon>Bacteria</taxon>
        <taxon>Pseudomonadati</taxon>
        <taxon>Pseudomonadota</taxon>
        <taxon>Alphaproteobacteria</taxon>
        <taxon>Rhodospirillales</taxon>
        <taxon>Magnetospirillaceae</taxon>
        <taxon>Paramagnetospirillum</taxon>
    </lineage>
</organism>
<dbReference type="STRING" id="272627.CCC_02820"/>
<protein>
    <recommendedName>
        <fullName evidence="6">Large ribosomal subunit protein uL23</fullName>
    </recommendedName>
</protein>
<proteinExistence type="inferred from homology"/>
<name>A0A0C2V4L9_PARME</name>
<evidence type="ECO:0000313" key="8">
    <source>
        <dbReference type="EMBL" id="KIM00032.1"/>
    </source>
</evidence>
<dbReference type="Proteomes" id="UP000031971">
    <property type="component" value="Unassembled WGS sequence"/>
</dbReference>
<evidence type="ECO:0000256" key="3">
    <source>
        <dbReference type="ARBA" id="ARBA00022884"/>
    </source>
</evidence>
<dbReference type="InterPro" id="IPR013025">
    <property type="entry name" value="Ribosomal_uL23-like"/>
</dbReference>
<gene>
    <name evidence="6" type="primary">rplW</name>
    <name evidence="8" type="ORF">CCC_02820</name>
</gene>
<comment type="caution">
    <text evidence="8">The sequence shown here is derived from an EMBL/GenBank/DDBJ whole genome shotgun (WGS) entry which is preliminary data.</text>
</comment>
<evidence type="ECO:0000256" key="4">
    <source>
        <dbReference type="ARBA" id="ARBA00022980"/>
    </source>
</evidence>
<dbReference type="InterPro" id="IPR012677">
    <property type="entry name" value="Nucleotide-bd_a/b_plait_sf"/>
</dbReference>